<comment type="subunit">
    <text evidence="2">Homohexamer.</text>
</comment>
<dbReference type="GO" id="GO:0005829">
    <property type="term" value="C:cytosol"/>
    <property type="evidence" value="ECO:0007669"/>
    <property type="project" value="TreeGrafter"/>
</dbReference>
<dbReference type="PATRIC" id="fig|1280952.3.peg.2941"/>
<name>A0A059F8E5_9PROT</name>
<evidence type="ECO:0000256" key="11">
    <source>
        <dbReference type="ARBA" id="ARBA00044932"/>
    </source>
</evidence>
<evidence type="ECO:0000256" key="2">
    <source>
        <dbReference type="ARBA" id="ARBA00011643"/>
    </source>
</evidence>
<evidence type="ECO:0000313" key="16">
    <source>
        <dbReference type="EMBL" id="KCZ86860.1"/>
    </source>
</evidence>
<dbReference type="Proteomes" id="UP000024816">
    <property type="component" value="Unassembled WGS sequence"/>
</dbReference>
<dbReference type="GO" id="GO:1990077">
    <property type="term" value="C:primosome complex"/>
    <property type="evidence" value="ECO:0007669"/>
    <property type="project" value="UniProtKB-UniRule"/>
</dbReference>
<gene>
    <name evidence="16" type="ORF">HJA_14704</name>
</gene>
<evidence type="ECO:0000313" key="17">
    <source>
        <dbReference type="Proteomes" id="UP000024816"/>
    </source>
</evidence>
<dbReference type="STRING" id="1280952.HJA_14704"/>
<evidence type="ECO:0000256" key="8">
    <source>
        <dbReference type="ARBA" id="ARBA00022840"/>
    </source>
</evidence>
<dbReference type="GO" id="GO:0005524">
    <property type="term" value="F:ATP binding"/>
    <property type="evidence" value="ECO:0007669"/>
    <property type="project" value="UniProtKB-UniRule"/>
</dbReference>
<dbReference type="eggNOG" id="COG0305">
    <property type="taxonomic scope" value="Bacteria"/>
</dbReference>
<keyword evidence="9 14" id="KW-0238">DNA-binding</keyword>
<dbReference type="InterPro" id="IPR007694">
    <property type="entry name" value="DNA_helicase_DnaB-like_C"/>
</dbReference>
<dbReference type="InterPro" id="IPR003593">
    <property type="entry name" value="AAA+_ATPase"/>
</dbReference>
<dbReference type="FunFam" id="3.40.50.300:FF:000076">
    <property type="entry name" value="Replicative DNA helicase"/>
    <property type="match status" value="1"/>
</dbReference>
<keyword evidence="6 14" id="KW-0378">Hydrolase</keyword>
<dbReference type="EC" id="5.6.2.3" evidence="13 14"/>
<evidence type="ECO:0000256" key="6">
    <source>
        <dbReference type="ARBA" id="ARBA00022801"/>
    </source>
</evidence>
<dbReference type="InterPro" id="IPR027417">
    <property type="entry name" value="P-loop_NTPase"/>
</dbReference>
<dbReference type="GO" id="GO:0016887">
    <property type="term" value="F:ATP hydrolysis activity"/>
    <property type="evidence" value="ECO:0007669"/>
    <property type="project" value="RHEA"/>
</dbReference>
<dbReference type="Gene3D" id="1.10.860.10">
    <property type="entry name" value="DNAb Helicase, Chain A"/>
    <property type="match status" value="1"/>
</dbReference>
<keyword evidence="10" id="KW-0413">Isomerase</keyword>
<comment type="similarity">
    <text evidence="1 14">Belongs to the helicase family. DnaB subfamily.</text>
</comment>
<dbReference type="PANTHER" id="PTHR30153">
    <property type="entry name" value="REPLICATIVE DNA HELICASE DNAB"/>
    <property type="match status" value="1"/>
</dbReference>
<evidence type="ECO:0000256" key="10">
    <source>
        <dbReference type="ARBA" id="ARBA00023235"/>
    </source>
</evidence>
<dbReference type="NCBIfam" id="TIGR00665">
    <property type="entry name" value="DnaB"/>
    <property type="match status" value="1"/>
</dbReference>
<keyword evidence="4 14" id="KW-0235">DNA replication</keyword>
<keyword evidence="7 14" id="KW-0347">Helicase</keyword>
<dbReference type="InterPro" id="IPR036185">
    <property type="entry name" value="DNA_heli_DnaB-like_N_sf"/>
</dbReference>
<dbReference type="GO" id="GO:0006269">
    <property type="term" value="P:DNA replication, synthesis of primer"/>
    <property type="evidence" value="ECO:0007669"/>
    <property type="project" value="UniProtKB-UniRule"/>
</dbReference>
<dbReference type="SMART" id="SM00382">
    <property type="entry name" value="AAA"/>
    <property type="match status" value="1"/>
</dbReference>
<dbReference type="Gene3D" id="3.40.50.300">
    <property type="entry name" value="P-loop containing nucleotide triphosphate hydrolases"/>
    <property type="match status" value="1"/>
</dbReference>
<dbReference type="CDD" id="cd00984">
    <property type="entry name" value="DnaB_C"/>
    <property type="match status" value="1"/>
</dbReference>
<dbReference type="RefSeq" id="WP_035583627.1">
    <property type="nucleotide sequence ID" value="NZ_ARYJ01000011.1"/>
</dbReference>
<dbReference type="InterPro" id="IPR016136">
    <property type="entry name" value="DNA_helicase_N/primase_C"/>
</dbReference>
<dbReference type="PROSITE" id="PS51199">
    <property type="entry name" value="SF4_HELICASE"/>
    <property type="match status" value="1"/>
</dbReference>
<evidence type="ECO:0000256" key="14">
    <source>
        <dbReference type="RuleBase" id="RU362085"/>
    </source>
</evidence>
<dbReference type="OrthoDB" id="9773982at2"/>
<dbReference type="NCBIfam" id="NF006606">
    <property type="entry name" value="PRK09165.1"/>
    <property type="match status" value="1"/>
</dbReference>
<dbReference type="Pfam" id="PF03796">
    <property type="entry name" value="DnaB_C"/>
    <property type="match status" value="1"/>
</dbReference>
<organism evidence="16 17">
    <name type="scientific">Hyphomonas jannaschiana VP2</name>
    <dbReference type="NCBI Taxonomy" id="1280952"/>
    <lineage>
        <taxon>Bacteria</taxon>
        <taxon>Pseudomonadati</taxon>
        <taxon>Pseudomonadota</taxon>
        <taxon>Alphaproteobacteria</taxon>
        <taxon>Hyphomonadales</taxon>
        <taxon>Hyphomonadaceae</taxon>
        <taxon>Hyphomonas</taxon>
    </lineage>
</organism>
<comment type="function">
    <text evidence="11 14">The main replicative DNA helicase, it participates in initiation and elongation during chromosome replication. Travels ahead of the DNA replisome, separating dsDNA into templates for DNA synthesis. A processive ATP-dependent 5'-3' DNA helicase it has DNA-dependent ATPase activity.</text>
</comment>
<comment type="caution">
    <text evidence="16">The sequence shown here is derived from an EMBL/GenBank/DDBJ whole genome shotgun (WGS) entry which is preliminary data.</text>
</comment>
<evidence type="ECO:0000256" key="9">
    <source>
        <dbReference type="ARBA" id="ARBA00023125"/>
    </source>
</evidence>
<evidence type="ECO:0000256" key="13">
    <source>
        <dbReference type="NCBIfam" id="TIGR00665"/>
    </source>
</evidence>
<keyword evidence="5 14" id="KW-0547">Nucleotide-binding</keyword>
<dbReference type="InterPro" id="IPR007692">
    <property type="entry name" value="DNA_helicase_DnaB"/>
</dbReference>
<evidence type="ECO:0000256" key="4">
    <source>
        <dbReference type="ARBA" id="ARBA00022705"/>
    </source>
</evidence>
<evidence type="ECO:0000259" key="15">
    <source>
        <dbReference type="PROSITE" id="PS51199"/>
    </source>
</evidence>
<feature type="domain" description="SF4 helicase" evidence="15">
    <location>
        <begin position="187"/>
        <end position="491"/>
    </location>
</feature>
<accession>A0A059F8E5</accession>
<dbReference type="GO" id="GO:0003677">
    <property type="term" value="F:DNA binding"/>
    <property type="evidence" value="ECO:0007669"/>
    <property type="project" value="UniProtKB-UniRule"/>
</dbReference>
<dbReference type="PANTHER" id="PTHR30153:SF2">
    <property type="entry name" value="REPLICATIVE DNA HELICASE"/>
    <property type="match status" value="1"/>
</dbReference>
<evidence type="ECO:0000256" key="7">
    <source>
        <dbReference type="ARBA" id="ARBA00022806"/>
    </source>
</evidence>
<comment type="catalytic activity">
    <reaction evidence="12 14">
        <text>ATP + H2O = ADP + phosphate + H(+)</text>
        <dbReference type="Rhea" id="RHEA:13065"/>
        <dbReference type="ChEBI" id="CHEBI:15377"/>
        <dbReference type="ChEBI" id="CHEBI:15378"/>
        <dbReference type="ChEBI" id="CHEBI:30616"/>
        <dbReference type="ChEBI" id="CHEBI:43474"/>
        <dbReference type="ChEBI" id="CHEBI:456216"/>
        <dbReference type="EC" id="5.6.2.3"/>
    </reaction>
</comment>
<dbReference type="EMBL" id="ARYJ01000011">
    <property type="protein sequence ID" value="KCZ86860.1"/>
    <property type="molecule type" value="Genomic_DNA"/>
</dbReference>
<proteinExistence type="inferred from homology"/>
<dbReference type="GO" id="GO:0043139">
    <property type="term" value="F:5'-3' DNA helicase activity"/>
    <property type="evidence" value="ECO:0007669"/>
    <property type="project" value="UniProtKB-EC"/>
</dbReference>
<dbReference type="SUPFAM" id="SSF48024">
    <property type="entry name" value="N-terminal domain of DnaB helicase"/>
    <property type="match status" value="1"/>
</dbReference>
<dbReference type="InterPro" id="IPR007693">
    <property type="entry name" value="DNA_helicase_DnaB-like_N"/>
</dbReference>
<dbReference type="AlphaFoldDB" id="A0A059F8E5"/>
<evidence type="ECO:0000256" key="3">
    <source>
        <dbReference type="ARBA" id="ARBA00022515"/>
    </source>
</evidence>
<sequence>MPLDDTGSPKDAIAPPHNLSAEAAVLGAILFDNNSYQRVADILRSSDFYAPAHQELYEVASVMIQQGRIADGVTLREHFEKAEKLTEIGGARYLEQLLDSAAFGAEVSDYAHMIRDLAMRRSLVSIGSDLQGRALSPAPEESGERQIELAERQLFDLAERGASGRGFTSFAEALTESLKTAEAAYKREGKIAGIPTGLRDLDEKLGGMHRSDLIILAGRPSMGKTSLATNIAYNAASAYRAEMQEDGSKKTVDGAIVGFFSLEMSNEQLATRIIAERTGITTHRIRQGDLDKSDFERLREATEELQNLPLYIDDTGGISISQLAARARRLQRSVGLDMIVIDYLQLITVSTSGANASRVQEITQITTSLKALAKDLNVPIIALSQLSRAVEQRDDKRPQLSDLRESGSIEQDADVVMFVYREEYYLARTEPGADPTDPASNEKWAQWRQRMDEVYGKAECIIGKQRHGPIGRVELAFDSNVTRFGDLTKEQKGYAADLE</sequence>
<reference evidence="16 17" key="1">
    <citation type="journal article" date="2014" name="Antonie Van Leeuwenhoek">
        <title>Hyphomonas beringensis sp. nov. and Hyphomonas chukchiensis sp. nov., isolated from surface seawater of the Bering Sea and Chukchi Sea.</title>
        <authorList>
            <person name="Li C."/>
            <person name="Lai Q."/>
            <person name="Li G."/>
            <person name="Dong C."/>
            <person name="Wang J."/>
            <person name="Liao Y."/>
            <person name="Shao Z."/>
        </authorList>
    </citation>
    <scope>NUCLEOTIDE SEQUENCE [LARGE SCALE GENOMIC DNA]</scope>
    <source>
        <strain evidence="16 17">VP2</strain>
    </source>
</reference>
<dbReference type="GO" id="GO:0042802">
    <property type="term" value="F:identical protein binding"/>
    <property type="evidence" value="ECO:0007669"/>
    <property type="project" value="UniProtKB-ARBA"/>
</dbReference>
<keyword evidence="8 14" id="KW-0067">ATP-binding</keyword>
<dbReference type="Pfam" id="PF00772">
    <property type="entry name" value="DnaB"/>
    <property type="match status" value="1"/>
</dbReference>
<dbReference type="SUPFAM" id="SSF52540">
    <property type="entry name" value="P-loop containing nucleoside triphosphate hydrolases"/>
    <property type="match status" value="1"/>
</dbReference>
<evidence type="ECO:0000256" key="1">
    <source>
        <dbReference type="ARBA" id="ARBA00008428"/>
    </source>
</evidence>
<keyword evidence="17" id="KW-1185">Reference proteome</keyword>
<keyword evidence="3 14" id="KW-0639">Primosome</keyword>
<evidence type="ECO:0000256" key="12">
    <source>
        <dbReference type="ARBA" id="ARBA00048954"/>
    </source>
</evidence>
<protein>
    <recommendedName>
        <fullName evidence="13 14">Replicative DNA helicase</fullName>
        <ecNumber evidence="13 14">5.6.2.3</ecNumber>
    </recommendedName>
</protein>
<evidence type="ECO:0000256" key="5">
    <source>
        <dbReference type="ARBA" id="ARBA00022741"/>
    </source>
</evidence>